<evidence type="ECO:0000313" key="1">
    <source>
        <dbReference type="EMBL" id="TDT17280.1"/>
    </source>
</evidence>
<proteinExistence type="predicted"/>
<accession>A0A4R7I251</accession>
<dbReference type="InterPro" id="IPR017658">
    <property type="entry name" value="HhH-GPD_base_excis"/>
</dbReference>
<sequence>MPGDLYITGDAAADALLNDDFDALMIGMLLDQQVPLEWAFKGPFTLRARLGHLEPETIAALDEDEFVTVCCEKPAIHRFPASMGKRIRSLCAALTDEWDGHAASLWADGCDAATLSKRLRALPGFGPEKTKIFIALLAKRFAVRPDGWERAAGVFSDDEPRTIADCADEASLAAVRAWKAAQKAAGKDKQGRPTSA</sequence>
<gene>
    <name evidence="1" type="ORF">BDK89_2888</name>
</gene>
<dbReference type="RefSeq" id="WP_133869577.1">
    <property type="nucleotide sequence ID" value="NZ_JAVJPS010000010.1"/>
</dbReference>
<dbReference type="InterPro" id="IPR011257">
    <property type="entry name" value="DNA_glycosylase"/>
</dbReference>
<evidence type="ECO:0000313" key="2">
    <source>
        <dbReference type="Proteomes" id="UP000294558"/>
    </source>
</evidence>
<dbReference type="AlphaFoldDB" id="A0A4R7I251"/>
<dbReference type="NCBIfam" id="TIGR03252">
    <property type="entry name" value="HhH-GPD-type base excision DNA repair protein"/>
    <property type="match status" value="1"/>
</dbReference>
<dbReference type="EMBL" id="SOAU01000001">
    <property type="protein sequence ID" value="TDT17280.1"/>
    <property type="molecule type" value="Genomic_DNA"/>
</dbReference>
<dbReference type="Proteomes" id="UP000294558">
    <property type="component" value="Unassembled WGS sequence"/>
</dbReference>
<reference evidence="1 2" key="1">
    <citation type="submission" date="2019-03" db="EMBL/GenBank/DDBJ databases">
        <title>Sequencing the genomes of 1000 actinobacteria strains.</title>
        <authorList>
            <person name="Klenk H.-P."/>
        </authorList>
    </citation>
    <scope>NUCLEOTIDE SEQUENCE [LARGE SCALE GENOMIC DNA]</scope>
    <source>
        <strain evidence="1 2">DSM 18936</strain>
    </source>
</reference>
<dbReference type="OrthoDB" id="1492580at2"/>
<keyword evidence="2" id="KW-1185">Reference proteome</keyword>
<comment type="caution">
    <text evidence="1">The sequence shown here is derived from an EMBL/GenBank/DDBJ whole genome shotgun (WGS) entry which is preliminary data.</text>
</comment>
<dbReference type="SUPFAM" id="SSF48150">
    <property type="entry name" value="DNA-glycosylase"/>
    <property type="match status" value="1"/>
</dbReference>
<dbReference type="GO" id="GO:0003824">
    <property type="term" value="F:catalytic activity"/>
    <property type="evidence" value="ECO:0007669"/>
    <property type="project" value="InterPro"/>
</dbReference>
<organism evidence="1 2">
    <name type="scientific">Ilumatobacter fluminis</name>
    <dbReference type="NCBI Taxonomy" id="467091"/>
    <lineage>
        <taxon>Bacteria</taxon>
        <taxon>Bacillati</taxon>
        <taxon>Actinomycetota</taxon>
        <taxon>Acidimicrobiia</taxon>
        <taxon>Acidimicrobiales</taxon>
        <taxon>Ilumatobacteraceae</taxon>
        <taxon>Ilumatobacter</taxon>
    </lineage>
</organism>
<protein>
    <submittedName>
        <fullName evidence="1">Putative HhH-GPD family protein</fullName>
    </submittedName>
</protein>
<dbReference type="GO" id="GO:0006281">
    <property type="term" value="P:DNA repair"/>
    <property type="evidence" value="ECO:0007669"/>
    <property type="project" value="InterPro"/>
</dbReference>
<name>A0A4R7I251_9ACTN</name>